<dbReference type="InterPro" id="IPR009057">
    <property type="entry name" value="Homeodomain-like_sf"/>
</dbReference>
<gene>
    <name evidence="5" type="ORF">FRC54_03215</name>
</gene>
<dbReference type="Gene3D" id="1.10.10.60">
    <property type="entry name" value="Homeodomain-like"/>
    <property type="match status" value="1"/>
</dbReference>
<reference evidence="5" key="1">
    <citation type="journal article" date="2020" name="Appl. Environ. Microbiol.">
        <title>Medium-Chain Fatty Acid Synthesis by 'Candidatus Weimeria bifida' gen. nov., sp. nov., and 'Candidatus Pseudoramibacter fermentans' sp. nov.</title>
        <authorList>
            <person name="Scarborough M.J."/>
            <person name="Myers K.S."/>
            <person name="Donohue T.J."/>
            <person name="Noguera D.R."/>
        </authorList>
    </citation>
    <scope>NUCLEOTIDE SEQUENCE</scope>
    <source>
        <strain evidence="5">LCO1.1</strain>
    </source>
</reference>
<dbReference type="SMART" id="SM00342">
    <property type="entry name" value="HTH_ARAC"/>
    <property type="match status" value="1"/>
</dbReference>
<protein>
    <submittedName>
        <fullName evidence="5">AraC family transcriptional regulator</fullName>
    </submittedName>
</protein>
<dbReference type="Proteomes" id="UP000460257">
    <property type="component" value="Unassembled WGS sequence"/>
</dbReference>
<evidence type="ECO:0000256" key="1">
    <source>
        <dbReference type="ARBA" id="ARBA00023015"/>
    </source>
</evidence>
<dbReference type="GO" id="GO:0003700">
    <property type="term" value="F:DNA-binding transcription factor activity"/>
    <property type="evidence" value="ECO:0007669"/>
    <property type="project" value="InterPro"/>
</dbReference>
<dbReference type="EMBL" id="VOGC01000002">
    <property type="protein sequence ID" value="MQN00990.1"/>
    <property type="molecule type" value="Genomic_DNA"/>
</dbReference>
<dbReference type="Pfam" id="PF20240">
    <property type="entry name" value="DUF6597"/>
    <property type="match status" value="1"/>
</dbReference>
<keyword evidence="2" id="KW-0238">DNA-binding</keyword>
<dbReference type="AlphaFoldDB" id="A0A6N7IYH5"/>
<accession>A0A6N7IYH5</accession>
<organism evidence="5 6">
    <name type="scientific">Candidatus Weimeria bifida</name>
    <dbReference type="NCBI Taxonomy" id="2599074"/>
    <lineage>
        <taxon>Bacteria</taxon>
        <taxon>Bacillati</taxon>
        <taxon>Bacillota</taxon>
        <taxon>Clostridia</taxon>
        <taxon>Lachnospirales</taxon>
        <taxon>Lachnospiraceae</taxon>
        <taxon>Candidatus Weimeria</taxon>
    </lineage>
</organism>
<feature type="domain" description="HTH araC/xylS-type" evidence="4">
    <location>
        <begin position="177"/>
        <end position="279"/>
    </location>
</feature>
<evidence type="ECO:0000256" key="3">
    <source>
        <dbReference type="ARBA" id="ARBA00023163"/>
    </source>
</evidence>
<evidence type="ECO:0000256" key="2">
    <source>
        <dbReference type="ARBA" id="ARBA00023125"/>
    </source>
</evidence>
<keyword evidence="3" id="KW-0804">Transcription</keyword>
<dbReference type="InterPro" id="IPR018060">
    <property type="entry name" value="HTH_AraC"/>
</dbReference>
<keyword evidence="6" id="KW-1185">Reference proteome</keyword>
<proteinExistence type="predicted"/>
<evidence type="ECO:0000313" key="5">
    <source>
        <dbReference type="EMBL" id="MQN00990.1"/>
    </source>
</evidence>
<dbReference type="Pfam" id="PF12833">
    <property type="entry name" value="HTH_18"/>
    <property type="match status" value="1"/>
</dbReference>
<dbReference type="InterPro" id="IPR046532">
    <property type="entry name" value="DUF6597"/>
</dbReference>
<dbReference type="SUPFAM" id="SSF46689">
    <property type="entry name" value="Homeodomain-like"/>
    <property type="match status" value="1"/>
</dbReference>
<evidence type="ECO:0000259" key="4">
    <source>
        <dbReference type="PROSITE" id="PS01124"/>
    </source>
</evidence>
<keyword evidence="1" id="KW-0805">Transcription regulation</keyword>
<sequence length="299" mass="34999">MIYTTSHRFGTRNDFMETKNWKKDKLRASQPFFVLDSESFIQESYRKMGISHFYMIRKEKGVTFRAIPDGCIDFIFSYSEDGLKASVLGTPLSAKDDMMGGDTDMFGVRFLPGVRPTGLTVKLKDLADMALPLKDFYTDEFDFDGLYKLDDFISRVRFFLSQYKKLEKREPKPYGKEALFNAVCDMIYHTDGQIRISDLAVETSYSERYIRKVFMEEMGFSPKKFCSILRLQRAIEFINYGYDEDTADWATDLGYYDQSQCIRDFRRYLGMTPRQYRKLVRDGDYVGRAVYAHDIGLKI</sequence>
<comment type="caution">
    <text evidence="5">The sequence shown here is derived from an EMBL/GenBank/DDBJ whole genome shotgun (WGS) entry which is preliminary data.</text>
</comment>
<evidence type="ECO:0000313" key="6">
    <source>
        <dbReference type="Proteomes" id="UP000460257"/>
    </source>
</evidence>
<dbReference type="InterPro" id="IPR050204">
    <property type="entry name" value="AraC_XylS_family_regulators"/>
</dbReference>
<dbReference type="PANTHER" id="PTHR46796">
    <property type="entry name" value="HTH-TYPE TRANSCRIPTIONAL ACTIVATOR RHAS-RELATED"/>
    <property type="match status" value="1"/>
</dbReference>
<dbReference type="PROSITE" id="PS01124">
    <property type="entry name" value="HTH_ARAC_FAMILY_2"/>
    <property type="match status" value="1"/>
</dbReference>
<dbReference type="GO" id="GO:0043565">
    <property type="term" value="F:sequence-specific DNA binding"/>
    <property type="evidence" value="ECO:0007669"/>
    <property type="project" value="InterPro"/>
</dbReference>
<name>A0A6N7IYH5_9FIRM</name>